<dbReference type="Gene3D" id="3.30.200.20">
    <property type="entry name" value="Phosphorylase Kinase, domain 1"/>
    <property type="match status" value="1"/>
</dbReference>
<dbReference type="InterPro" id="IPR011009">
    <property type="entry name" value="Kinase-like_dom_sf"/>
</dbReference>
<evidence type="ECO:0000256" key="5">
    <source>
        <dbReference type="SAM" id="MobiDB-lite"/>
    </source>
</evidence>
<feature type="domain" description="Protein kinase" evidence="6">
    <location>
        <begin position="169"/>
        <end position="439"/>
    </location>
</feature>
<evidence type="ECO:0000259" key="6">
    <source>
        <dbReference type="PROSITE" id="PS50011"/>
    </source>
</evidence>
<dbReference type="GO" id="GO:0005856">
    <property type="term" value="C:cytoskeleton"/>
    <property type="evidence" value="ECO:0007669"/>
    <property type="project" value="TreeGrafter"/>
</dbReference>
<feature type="region of interest" description="Disordered" evidence="5">
    <location>
        <begin position="955"/>
        <end position="985"/>
    </location>
</feature>
<dbReference type="InterPro" id="IPR000719">
    <property type="entry name" value="Prot_kinase_dom"/>
</dbReference>
<dbReference type="GO" id="GO:0031032">
    <property type="term" value="P:actomyosin structure organization"/>
    <property type="evidence" value="ECO:0007669"/>
    <property type="project" value="TreeGrafter"/>
</dbReference>
<keyword evidence="4" id="KW-0175">Coiled coil</keyword>
<comment type="catalytic activity">
    <reaction evidence="2">
        <text>L-threonyl-[protein] + ATP = O-phospho-L-threonyl-[protein] + ADP + H(+)</text>
        <dbReference type="Rhea" id="RHEA:46608"/>
        <dbReference type="Rhea" id="RHEA-COMP:11060"/>
        <dbReference type="Rhea" id="RHEA-COMP:11605"/>
        <dbReference type="ChEBI" id="CHEBI:15378"/>
        <dbReference type="ChEBI" id="CHEBI:30013"/>
        <dbReference type="ChEBI" id="CHEBI:30616"/>
        <dbReference type="ChEBI" id="CHEBI:61977"/>
        <dbReference type="ChEBI" id="CHEBI:456216"/>
        <dbReference type="EC" id="2.7.11.1"/>
    </reaction>
</comment>
<dbReference type="InterPro" id="IPR050839">
    <property type="entry name" value="Rho-assoc_Ser/Thr_Kinase"/>
</dbReference>
<comment type="catalytic activity">
    <reaction evidence="3">
        <text>L-seryl-[protein] + ATP = O-phospho-L-seryl-[protein] + ADP + H(+)</text>
        <dbReference type="Rhea" id="RHEA:17989"/>
        <dbReference type="Rhea" id="RHEA-COMP:9863"/>
        <dbReference type="Rhea" id="RHEA-COMP:11604"/>
        <dbReference type="ChEBI" id="CHEBI:15378"/>
        <dbReference type="ChEBI" id="CHEBI:29999"/>
        <dbReference type="ChEBI" id="CHEBI:30616"/>
        <dbReference type="ChEBI" id="CHEBI:83421"/>
        <dbReference type="ChEBI" id="CHEBI:456216"/>
        <dbReference type="EC" id="2.7.11.1"/>
    </reaction>
</comment>
<evidence type="ECO:0000256" key="3">
    <source>
        <dbReference type="ARBA" id="ARBA00048679"/>
    </source>
</evidence>
<dbReference type="EMBL" id="CABIJS010000443">
    <property type="protein sequence ID" value="VUZ51370.1"/>
    <property type="molecule type" value="Genomic_DNA"/>
</dbReference>
<keyword evidence="1" id="KW-0597">Phosphoprotein</keyword>
<dbReference type="SUPFAM" id="SSF56112">
    <property type="entry name" value="Protein kinase-like (PK-like)"/>
    <property type="match status" value="1"/>
</dbReference>
<dbReference type="Gene3D" id="1.10.510.10">
    <property type="entry name" value="Transferase(Phosphotransferase) domain 1"/>
    <property type="match status" value="1"/>
</dbReference>
<feature type="coiled-coil region" evidence="4">
    <location>
        <begin position="631"/>
        <end position="806"/>
    </location>
</feature>
<dbReference type="Pfam" id="PF00069">
    <property type="entry name" value="Pkinase"/>
    <property type="match status" value="1"/>
</dbReference>
<dbReference type="FunFam" id="1.10.510.10:FF:000751">
    <property type="entry name" value="Non-specific serine/threonine protein kinase"/>
    <property type="match status" value="1"/>
</dbReference>
<dbReference type="SMART" id="SM00220">
    <property type="entry name" value="S_TKc"/>
    <property type="match status" value="1"/>
</dbReference>
<dbReference type="GO" id="GO:0005524">
    <property type="term" value="F:ATP binding"/>
    <property type="evidence" value="ECO:0007669"/>
    <property type="project" value="InterPro"/>
</dbReference>
<name>A0A564YW20_HYMDI</name>
<evidence type="ECO:0000313" key="8">
    <source>
        <dbReference type="Proteomes" id="UP000321570"/>
    </source>
</evidence>
<organism evidence="7 8">
    <name type="scientific">Hymenolepis diminuta</name>
    <name type="common">Rat tapeworm</name>
    <dbReference type="NCBI Taxonomy" id="6216"/>
    <lineage>
        <taxon>Eukaryota</taxon>
        <taxon>Metazoa</taxon>
        <taxon>Spiralia</taxon>
        <taxon>Lophotrochozoa</taxon>
        <taxon>Platyhelminthes</taxon>
        <taxon>Cestoda</taxon>
        <taxon>Eucestoda</taxon>
        <taxon>Cyclophyllidea</taxon>
        <taxon>Hymenolepididae</taxon>
        <taxon>Hymenolepis</taxon>
    </lineage>
</organism>
<sequence length="1147" mass="127855">MADDLITSTPLRIMKPPNKIADKTIAGTEIKSFVKAKSDSKVEFSVAQRTRALFNVISRPPLLCAPSFGIKLPFESNGRGKTSGLEKASKELMDLALADPCLLSVDGLLDVMFVARNAIEYIYDEYETRQIKCHSESLDSTLNVLDFFLNRVDPLVRKLSTLRMSLKDFELGQVIGRGACGVVRVVQEKTPPHSVFAMKSQYKGSWLYHDPEGSQLLLERTVLAQATIIDNPWLPHLYYAFQDDQQLHLVMDYEPGGDMYIFLTKAAHLLDSEMIQFYGAEIVEAVHSLHQMGYIHCDIKPENFAIERSGHLKLIDFGSAIRLDSNGECICPTMVGTKEYLSIELMNQRKRGSKDPLRVGPGYDYWAIGVFLYELFYNQTPFFDEDDDKMMKNIVNYKTTLRFPSNVDVPETAKDLIRKLICDPSERLTYEGIVAHPFFQDVDFATIREHAPPYLPPVGKIDDVGNFSGGGARIRDEALHDITNDVTLSPSRAAAHNQSNGTPSKVRRLSNLENLDPSETIEQSQPQQQPLSSKEKQLRAIAEAAAVEIVEEVQEVEDIAWQGPAYAADLPFIGFSFTPTMLLGDPQSRQKQLKALIDTNTTVIQSRLSILESSDIGEEATAKIMEVKRRNRYLEKHITMQEEEIQNLRAKLQSSVYKTEVISNLDRAFNNDLQQQAETAKTEITQLEARVNALTLEKAKLMEELNNIRKCLLDFNKIKEFMTVMDKKSYDEAQAFQTALVQANENNRILTEEFTQVRQQLDRLRNANTKLVAERDAAIARAAKAEETAAAQADEAEAARSAMNQEVIRLTTTTEQQGKLINHLLSLLPAPERKQLVSVSSDVDALAEALEAVAMESNVRRPPRHAIRAGGFVRSRNGFWGGRSKASSTATTTGHFALFPKNKSMVKSKKNALKSSLVLGNGNEEVKRSTAFKSMIGLGASSKPQQRQGVDVVDDLASSGSNEQQQQAGTSTFKFHQPAQSQRVHKRRMVAWMRNLSTLRSKHFHGNKEDNSIRRKSRQRASAELAGFSEDEGEYDLAGGVYMGDNASLDFANQEGEFGAVSDVDYMRVSMSTASSGRSPSLQSYPEIATRTAIWSQHLQASSVNAGATTVQRTKDGKESHTKLFKQFSRVLGKGGKSRGTTGSEQS</sequence>
<gene>
    <name evidence="7" type="ORF">WMSIL1_LOCUS10069</name>
</gene>
<accession>A0A564YW20</accession>
<reference evidence="7 8" key="1">
    <citation type="submission" date="2019-07" db="EMBL/GenBank/DDBJ databases">
        <authorList>
            <person name="Jastrzebski P J."/>
            <person name="Paukszto L."/>
            <person name="Jastrzebski P J."/>
        </authorList>
    </citation>
    <scope>NUCLEOTIDE SEQUENCE [LARGE SCALE GENOMIC DNA]</scope>
    <source>
        <strain evidence="7 8">WMS-il1</strain>
    </source>
</reference>
<evidence type="ECO:0000313" key="7">
    <source>
        <dbReference type="EMBL" id="VUZ51370.1"/>
    </source>
</evidence>
<dbReference type="PROSITE" id="PS50011">
    <property type="entry name" value="PROTEIN_KINASE_DOM"/>
    <property type="match status" value="1"/>
</dbReference>
<dbReference type="AlphaFoldDB" id="A0A564YW20"/>
<evidence type="ECO:0000256" key="1">
    <source>
        <dbReference type="ARBA" id="ARBA00022553"/>
    </source>
</evidence>
<dbReference type="PANTHER" id="PTHR22988:SF71">
    <property type="entry name" value="CITRON RHO-INTERACTING KINASE"/>
    <property type="match status" value="1"/>
</dbReference>
<feature type="compositionally biased region" description="Polar residues" evidence="5">
    <location>
        <begin position="489"/>
        <end position="503"/>
    </location>
</feature>
<proteinExistence type="predicted"/>
<protein>
    <recommendedName>
        <fullName evidence="6">Protein kinase domain-containing protein</fullName>
    </recommendedName>
</protein>
<dbReference type="PANTHER" id="PTHR22988">
    <property type="entry name" value="MYOTONIC DYSTROPHY S/T KINASE-RELATED"/>
    <property type="match status" value="1"/>
</dbReference>
<keyword evidence="8" id="KW-1185">Reference proteome</keyword>
<dbReference type="GO" id="GO:0004674">
    <property type="term" value="F:protein serine/threonine kinase activity"/>
    <property type="evidence" value="ECO:0007669"/>
    <property type="project" value="UniProtKB-EC"/>
</dbReference>
<dbReference type="GO" id="GO:0005737">
    <property type="term" value="C:cytoplasm"/>
    <property type="evidence" value="ECO:0007669"/>
    <property type="project" value="TreeGrafter"/>
</dbReference>
<dbReference type="Proteomes" id="UP000321570">
    <property type="component" value="Unassembled WGS sequence"/>
</dbReference>
<feature type="region of interest" description="Disordered" evidence="5">
    <location>
        <begin position="489"/>
        <end position="508"/>
    </location>
</feature>
<evidence type="ECO:0000256" key="2">
    <source>
        <dbReference type="ARBA" id="ARBA00047899"/>
    </source>
</evidence>
<evidence type="ECO:0000256" key="4">
    <source>
        <dbReference type="SAM" id="Coils"/>
    </source>
</evidence>
<feature type="compositionally biased region" description="Polar residues" evidence="5">
    <location>
        <begin position="958"/>
        <end position="982"/>
    </location>
</feature>